<gene>
    <name evidence="3" type="ORF">RFI_32089</name>
</gene>
<sequence length="252" mass="30553">TLDHVTDENVRILRMNGEVMFKCNTCYRETLDNEYIRDTDILQMISYALYAFSQLCNNSSNSDSDSNNNNNNNNNPHHRLWNHSSNADEDYQQMIEHYQQALEHKHKKCHQYKHQFKELEKKHLQIVEKYHFLKFLMFFFFFLIYFFFFFFVNFQTNQKIVLTVFVLFWGIEEMNWKQRYDTLEVKVKEKKQAMIETRRSPSPNKCSARIIRSKTIESTHNIRDRDRDKANETLQRRSLHIGKVPFGLRPTK</sequence>
<comment type="caution">
    <text evidence="3">The sequence shown here is derived from an EMBL/GenBank/DDBJ whole genome shotgun (WGS) entry which is preliminary data.</text>
</comment>
<feature type="compositionally biased region" description="Low complexity" evidence="1">
    <location>
        <begin position="61"/>
        <end position="75"/>
    </location>
</feature>
<name>X6LVY8_RETFI</name>
<protein>
    <submittedName>
        <fullName evidence="3">Uncharacterized protein</fullName>
    </submittedName>
</protein>
<evidence type="ECO:0000313" key="4">
    <source>
        <dbReference type="Proteomes" id="UP000023152"/>
    </source>
</evidence>
<feature type="non-terminal residue" evidence="3">
    <location>
        <position position="1"/>
    </location>
</feature>
<keyword evidence="4" id="KW-1185">Reference proteome</keyword>
<evidence type="ECO:0000313" key="3">
    <source>
        <dbReference type="EMBL" id="ETO05307.1"/>
    </source>
</evidence>
<feature type="transmembrane region" description="Helical" evidence="2">
    <location>
        <begin position="132"/>
        <end position="154"/>
    </location>
</feature>
<keyword evidence="2" id="KW-0472">Membrane</keyword>
<keyword evidence="2" id="KW-0812">Transmembrane</keyword>
<dbReference type="AlphaFoldDB" id="X6LVY8"/>
<proteinExistence type="predicted"/>
<organism evidence="3 4">
    <name type="scientific">Reticulomyxa filosa</name>
    <dbReference type="NCBI Taxonomy" id="46433"/>
    <lineage>
        <taxon>Eukaryota</taxon>
        <taxon>Sar</taxon>
        <taxon>Rhizaria</taxon>
        <taxon>Retaria</taxon>
        <taxon>Foraminifera</taxon>
        <taxon>Monothalamids</taxon>
        <taxon>Reticulomyxidae</taxon>
        <taxon>Reticulomyxa</taxon>
    </lineage>
</organism>
<accession>X6LVY8</accession>
<evidence type="ECO:0000256" key="1">
    <source>
        <dbReference type="SAM" id="MobiDB-lite"/>
    </source>
</evidence>
<evidence type="ECO:0000256" key="2">
    <source>
        <dbReference type="SAM" id="Phobius"/>
    </source>
</evidence>
<feature type="region of interest" description="Disordered" evidence="1">
    <location>
        <begin position="61"/>
        <end position="82"/>
    </location>
</feature>
<reference evidence="3 4" key="1">
    <citation type="journal article" date="2013" name="Curr. Biol.">
        <title>The Genome of the Foraminiferan Reticulomyxa filosa.</title>
        <authorList>
            <person name="Glockner G."/>
            <person name="Hulsmann N."/>
            <person name="Schleicher M."/>
            <person name="Noegel A.A."/>
            <person name="Eichinger L."/>
            <person name="Gallinger C."/>
            <person name="Pawlowski J."/>
            <person name="Sierra R."/>
            <person name="Euteneuer U."/>
            <person name="Pillet L."/>
            <person name="Moustafa A."/>
            <person name="Platzer M."/>
            <person name="Groth M."/>
            <person name="Szafranski K."/>
            <person name="Schliwa M."/>
        </authorList>
    </citation>
    <scope>NUCLEOTIDE SEQUENCE [LARGE SCALE GENOMIC DNA]</scope>
</reference>
<dbReference type="EMBL" id="ASPP01028284">
    <property type="protein sequence ID" value="ETO05307.1"/>
    <property type="molecule type" value="Genomic_DNA"/>
</dbReference>
<dbReference type="Proteomes" id="UP000023152">
    <property type="component" value="Unassembled WGS sequence"/>
</dbReference>
<feature type="non-terminal residue" evidence="3">
    <location>
        <position position="252"/>
    </location>
</feature>
<keyword evidence="2" id="KW-1133">Transmembrane helix</keyword>